<protein>
    <submittedName>
        <fullName evidence="2">Uncharacterized protein</fullName>
    </submittedName>
</protein>
<evidence type="ECO:0000313" key="3">
    <source>
        <dbReference type="Proteomes" id="UP000245728"/>
    </source>
</evidence>
<dbReference type="RefSeq" id="WP_275425504.1">
    <property type="nucleotide sequence ID" value="NZ_CP029347.1"/>
</dbReference>
<reference evidence="2 3" key="1">
    <citation type="submission" date="2018-05" db="EMBL/GenBank/DDBJ databases">
        <title>Salinimonas sp. HMF8227 Genome sequencing and assembly.</title>
        <authorList>
            <person name="Kang H."/>
            <person name="Kang J."/>
            <person name="Cha I."/>
            <person name="Kim H."/>
            <person name="Joh K."/>
        </authorList>
    </citation>
    <scope>NUCLEOTIDE SEQUENCE [LARGE SCALE GENOMIC DNA]</scope>
    <source>
        <strain evidence="2 3">HMF8227</strain>
    </source>
</reference>
<accession>A0A2S2E4C5</accession>
<keyword evidence="1" id="KW-0812">Transmembrane</keyword>
<gene>
    <name evidence="2" type="ORF">HMF8227_02036</name>
</gene>
<sequence>MPASIELLGLLSVPVLSFVIGAVVMTWFGRISQSPLFLQGR</sequence>
<keyword evidence="3" id="KW-1185">Reference proteome</keyword>
<organism evidence="2 3">
    <name type="scientific">Saliniradius amylolyticus</name>
    <dbReference type="NCBI Taxonomy" id="2183582"/>
    <lineage>
        <taxon>Bacteria</taxon>
        <taxon>Pseudomonadati</taxon>
        <taxon>Pseudomonadota</taxon>
        <taxon>Gammaproteobacteria</taxon>
        <taxon>Alteromonadales</taxon>
        <taxon>Alteromonadaceae</taxon>
        <taxon>Saliniradius</taxon>
    </lineage>
</organism>
<evidence type="ECO:0000256" key="1">
    <source>
        <dbReference type="SAM" id="Phobius"/>
    </source>
</evidence>
<feature type="transmembrane region" description="Helical" evidence="1">
    <location>
        <begin position="7"/>
        <end position="28"/>
    </location>
</feature>
<evidence type="ECO:0000313" key="2">
    <source>
        <dbReference type="EMBL" id="AWL12501.1"/>
    </source>
</evidence>
<name>A0A2S2E4C5_9ALTE</name>
<keyword evidence="1" id="KW-1133">Transmembrane helix</keyword>
<proteinExistence type="predicted"/>
<dbReference type="AlphaFoldDB" id="A0A2S2E4C5"/>
<keyword evidence="1" id="KW-0472">Membrane</keyword>
<dbReference type="Proteomes" id="UP000245728">
    <property type="component" value="Chromosome"/>
</dbReference>
<dbReference type="KEGG" id="salh:HMF8227_02036"/>
<dbReference type="EMBL" id="CP029347">
    <property type="protein sequence ID" value="AWL12501.1"/>
    <property type="molecule type" value="Genomic_DNA"/>
</dbReference>